<name>A0A9D7JYE1_9PROT</name>
<keyword evidence="5" id="KW-1003">Cell membrane</keyword>
<accession>A0A9D7JYE1</accession>
<keyword evidence="11" id="KW-0969">Cilium</keyword>
<dbReference type="GO" id="GO:0009288">
    <property type="term" value="C:bacterial-type flagellum"/>
    <property type="evidence" value="ECO:0007669"/>
    <property type="project" value="InterPro"/>
</dbReference>
<comment type="subcellular location">
    <subcellularLocation>
        <location evidence="1">Cell membrane</location>
        <topology evidence="1">Peripheral membrane protein</topology>
        <orientation evidence="1">Cytoplasmic side</orientation>
    </subcellularLocation>
</comment>
<dbReference type="PIRSF" id="PIRSF019404">
    <property type="entry name" value="FliJ"/>
    <property type="match status" value="1"/>
</dbReference>
<dbReference type="InterPro" id="IPR012823">
    <property type="entry name" value="Flagell_FliJ"/>
</dbReference>
<reference evidence="11" key="1">
    <citation type="submission" date="2020-10" db="EMBL/GenBank/DDBJ databases">
        <title>Connecting structure to function with the recovery of over 1000 high-quality activated sludge metagenome-assembled genomes encoding full-length rRNA genes using long-read sequencing.</title>
        <authorList>
            <person name="Singleton C.M."/>
            <person name="Petriglieri F."/>
            <person name="Kristensen J.M."/>
            <person name="Kirkegaard R.H."/>
            <person name="Michaelsen T.Y."/>
            <person name="Andersen M.H."/>
            <person name="Karst S.M."/>
            <person name="Dueholm M.S."/>
            <person name="Nielsen P.H."/>
            <person name="Albertsen M."/>
        </authorList>
    </citation>
    <scope>NUCLEOTIDE SEQUENCE</scope>
    <source>
        <strain evidence="11">Hirt_18-Q3-R61-65_BATAC.395</strain>
    </source>
</reference>
<evidence type="ECO:0000256" key="7">
    <source>
        <dbReference type="ARBA" id="ARBA00022795"/>
    </source>
</evidence>
<organism evidence="11 12">
    <name type="scientific">Candidatus Proximibacter danicus</name>
    <dbReference type="NCBI Taxonomy" id="2954365"/>
    <lineage>
        <taxon>Bacteria</taxon>
        <taxon>Pseudomonadati</taxon>
        <taxon>Pseudomonadota</taxon>
        <taxon>Betaproteobacteria</taxon>
        <taxon>Candidatus Proximibacter</taxon>
    </lineage>
</organism>
<keyword evidence="11" id="KW-0966">Cell projection</keyword>
<evidence type="ECO:0000313" key="11">
    <source>
        <dbReference type="EMBL" id="MBK8523039.1"/>
    </source>
</evidence>
<keyword evidence="9" id="KW-0472">Membrane</keyword>
<dbReference type="Pfam" id="PF02050">
    <property type="entry name" value="FliJ"/>
    <property type="match status" value="1"/>
</dbReference>
<evidence type="ECO:0000256" key="4">
    <source>
        <dbReference type="ARBA" id="ARBA00022448"/>
    </source>
</evidence>
<dbReference type="PANTHER" id="PTHR38786:SF1">
    <property type="entry name" value="FLAGELLAR FLIJ PROTEIN"/>
    <property type="match status" value="1"/>
</dbReference>
<comment type="caution">
    <text evidence="11">The sequence shown here is derived from an EMBL/GenBank/DDBJ whole genome shotgun (WGS) entry which is preliminary data.</text>
</comment>
<dbReference type="Proteomes" id="UP000886689">
    <property type="component" value="Unassembled WGS sequence"/>
</dbReference>
<dbReference type="GO" id="GO:0015031">
    <property type="term" value="P:protein transport"/>
    <property type="evidence" value="ECO:0007669"/>
    <property type="project" value="UniProtKB-KW"/>
</dbReference>
<dbReference type="PRINTS" id="PR01004">
    <property type="entry name" value="FLGFLIJ"/>
</dbReference>
<evidence type="ECO:0000256" key="2">
    <source>
        <dbReference type="ARBA" id="ARBA00010004"/>
    </source>
</evidence>
<dbReference type="GO" id="GO:0003774">
    <property type="term" value="F:cytoskeletal motor activity"/>
    <property type="evidence" value="ECO:0007669"/>
    <property type="project" value="InterPro"/>
</dbReference>
<dbReference type="Gene3D" id="1.10.287.1700">
    <property type="match status" value="1"/>
</dbReference>
<evidence type="ECO:0000256" key="9">
    <source>
        <dbReference type="ARBA" id="ARBA00023136"/>
    </source>
</evidence>
<dbReference type="PANTHER" id="PTHR38786">
    <property type="entry name" value="FLAGELLAR FLIJ PROTEIN"/>
    <property type="match status" value="1"/>
</dbReference>
<evidence type="ECO:0000256" key="10">
    <source>
        <dbReference type="ARBA" id="ARBA00023225"/>
    </source>
</evidence>
<gene>
    <name evidence="11" type="primary">fliJ</name>
    <name evidence="11" type="ORF">IPL58_02285</name>
</gene>
<dbReference type="InterPro" id="IPR018006">
    <property type="entry name" value="Flag_FliJ_proteobac"/>
</dbReference>
<keyword evidence="11" id="KW-0282">Flagellum</keyword>
<keyword evidence="4" id="KW-0813">Transport</keyword>
<keyword evidence="8" id="KW-0653">Protein transport</keyword>
<evidence type="ECO:0000256" key="3">
    <source>
        <dbReference type="ARBA" id="ARBA00020392"/>
    </source>
</evidence>
<protein>
    <recommendedName>
        <fullName evidence="3">Flagellar FliJ protein</fullName>
    </recommendedName>
</protein>
<sequence>MTKPFSLQTVLDLMQRRADDATQKLARLIAAEQDAKGKLDLLSQYREEYARRFQVSAQQGMSPLQWKNFQDFLDRLDDAIAQQQLVVTNSKTNTAAGQTHWQAQRTRLKAMDTLSVRHHSAEFALELRREQKLTDEIAARKKPEEDN</sequence>
<dbReference type="InterPro" id="IPR053716">
    <property type="entry name" value="Flag_assembly_chemotaxis_eff"/>
</dbReference>
<dbReference type="AlphaFoldDB" id="A0A9D7JYE1"/>
<proteinExistence type="inferred from homology"/>
<evidence type="ECO:0000256" key="1">
    <source>
        <dbReference type="ARBA" id="ARBA00004413"/>
    </source>
</evidence>
<dbReference type="GO" id="GO:0044781">
    <property type="term" value="P:bacterial-type flagellum organization"/>
    <property type="evidence" value="ECO:0007669"/>
    <property type="project" value="UniProtKB-KW"/>
</dbReference>
<keyword evidence="10" id="KW-1006">Bacterial flagellum protein export</keyword>
<evidence type="ECO:0000313" key="12">
    <source>
        <dbReference type="Proteomes" id="UP000886689"/>
    </source>
</evidence>
<comment type="similarity">
    <text evidence="2">Belongs to the FliJ family.</text>
</comment>
<dbReference type="EMBL" id="JADJUC010000002">
    <property type="protein sequence ID" value="MBK8523039.1"/>
    <property type="molecule type" value="Genomic_DNA"/>
</dbReference>
<dbReference type="InterPro" id="IPR052570">
    <property type="entry name" value="FliJ"/>
</dbReference>
<keyword evidence="6" id="KW-0145">Chemotaxis</keyword>
<evidence type="ECO:0000256" key="8">
    <source>
        <dbReference type="ARBA" id="ARBA00022927"/>
    </source>
</evidence>
<evidence type="ECO:0000256" key="5">
    <source>
        <dbReference type="ARBA" id="ARBA00022475"/>
    </source>
</evidence>
<keyword evidence="7" id="KW-1005">Bacterial flagellum biogenesis</keyword>
<evidence type="ECO:0000256" key="6">
    <source>
        <dbReference type="ARBA" id="ARBA00022500"/>
    </source>
</evidence>
<dbReference type="GO" id="GO:0071973">
    <property type="term" value="P:bacterial-type flagellum-dependent cell motility"/>
    <property type="evidence" value="ECO:0007669"/>
    <property type="project" value="InterPro"/>
</dbReference>
<dbReference type="GO" id="GO:0005886">
    <property type="term" value="C:plasma membrane"/>
    <property type="evidence" value="ECO:0007669"/>
    <property type="project" value="UniProtKB-SubCell"/>
</dbReference>
<dbReference type="NCBIfam" id="TIGR02473">
    <property type="entry name" value="flagell_FliJ"/>
    <property type="match status" value="1"/>
</dbReference>
<dbReference type="GO" id="GO:0006935">
    <property type="term" value="P:chemotaxis"/>
    <property type="evidence" value="ECO:0007669"/>
    <property type="project" value="UniProtKB-KW"/>
</dbReference>